<comment type="caution">
    <text evidence="11">The sequence shown here is derived from an EMBL/GenBank/DDBJ whole genome shotgun (WGS) entry which is preliminary data.</text>
</comment>
<dbReference type="InterPro" id="IPR018392">
    <property type="entry name" value="LysM"/>
</dbReference>
<dbReference type="PROSITE" id="PS51935">
    <property type="entry name" value="NLPC_P60"/>
    <property type="match status" value="1"/>
</dbReference>
<feature type="domain" description="LysM" evidence="9">
    <location>
        <begin position="98"/>
        <end position="141"/>
    </location>
</feature>
<dbReference type="InterPro" id="IPR000064">
    <property type="entry name" value="NLP_P60_dom"/>
</dbReference>
<accession>A0ABD4SDP5</accession>
<evidence type="ECO:0000313" key="11">
    <source>
        <dbReference type="EMBL" id="MCD5518140.1"/>
    </source>
</evidence>
<evidence type="ECO:0000256" key="8">
    <source>
        <dbReference type="SAM" id="SignalP"/>
    </source>
</evidence>
<evidence type="ECO:0000256" key="7">
    <source>
        <dbReference type="SAM" id="MobiDB-lite"/>
    </source>
</evidence>
<evidence type="ECO:0000256" key="2">
    <source>
        <dbReference type="ARBA" id="ARBA00022670"/>
    </source>
</evidence>
<organism evidence="11 12">
    <name type="scientific">Lactobacillus delbrueckii subsp. allosunkii</name>
    <dbReference type="NCBI Taxonomy" id="1050107"/>
    <lineage>
        <taxon>Bacteria</taxon>
        <taxon>Bacillati</taxon>
        <taxon>Bacillota</taxon>
        <taxon>Bacilli</taxon>
        <taxon>Lactobacillales</taxon>
        <taxon>Lactobacillaceae</taxon>
        <taxon>Lactobacillus</taxon>
    </lineage>
</organism>
<sequence>MKKKNLLMTALATLSASGALLTTGASALADSYTVVKNDTLWGLSKKYGVSVSDLKKANGVSGHLIYVGQKLQIPTKSTKATKTAKISTSTSTVDTTSTTHTVVKGDTLWSLAKKYGVSVSTLMKANNLSSSTILIGQSLNLRAGMTTYGVNGVTTGSSSTAASTNTASSTSTTASSQAPKAKKSTTTNTSSNSNTSTSANTQSQSTASNSSASTTTNTNTAASDANTTSSTNTAASSSQAVSQAPTASTSTATTTASASASAITSYALTFLGVPYVWGGTTPSGFDCSGLVQYVYSHFGINLGRTTYTQQYAGTKISVASAQAGDLYFWGSYGSAYHVAIALGGGQYVMAPAPGQNVMTGSVSSYTPSFAVRVLG</sequence>
<keyword evidence="3 8" id="KW-0732">Signal</keyword>
<dbReference type="SUPFAM" id="SSF54106">
    <property type="entry name" value="LysM domain"/>
    <property type="match status" value="2"/>
</dbReference>
<evidence type="ECO:0000259" key="9">
    <source>
        <dbReference type="PROSITE" id="PS51782"/>
    </source>
</evidence>
<feature type="chain" id="PRO_5044895546" evidence="8">
    <location>
        <begin position="30"/>
        <end position="375"/>
    </location>
</feature>
<dbReference type="RefSeq" id="WP_231523552.1">
    <property type="nucleotide sequence ID" value="NZ_JAJNUD010000012.1"/>
</dbReference>
<gene>
    <name evidence="11" type="ORF">LOB39_06090</name>
</gene>
<reference evidence="11 12" key="1">
    <citation type="submission" date="2021-12" db="EMBL/GenBank/DDBJ databases">
        <title>Antimicrobial susceptibility of Lactobacillus delbrueckii subsp. lactis obtained from milk products and other habitats.</title>
        <authorList>
            <person name="Shani N."/>
        </authorList>
    </citation>
    <scope>NUCLEOTIDE SEQUENCE [LARGE SCALE GENOMIC DNA]</scope>
    <source>
        <strain evidence="11 12">CIRM BIA 266</strain>
    </source>
</reference>
<proteinExistence type="inferred from homology"/>
<dbReference type="Pfam" id="PF00877">
    <property type="entry name" value="NLPC_P60"/>
    <property type="match status" value="1"/>
</dbReference>
<comment type="similarity">
    <text evidence="1">Belongs to the peptidase C40 family.</text>
</comment>
<dbReference type="InterPro" id="IPR036779">
    <property type="entry name" value="LysM_dom_sf"/>
</dbReference>
<keyword evidence="2" id="KW-0645">Protease</keyword>
<dbReference type="Gene3D" id="3.90.1720.10">
    <property type="entry name" value="endopeptidase domain like (from Nostoc punctiforme)"/>
    <property type="match status" value="1"/>
</dbReference>
<evidence type="ECO:0000256" key="5">
    <source>
        <dbReference type="ARBA" id="ARBA00022801"/>
    </source>
</evidence>
<keyword evidence="6" id="KW-0788">Thiol protease</keyword>
<dbReference type="EMBL" id="JAJNUD010000012">
    <property type="protein sequence ID" value="MCD5518140.1"/>
    <property type="molecule type" value="Genomic_DNA"/>
</dbReference>
<keyword evidence="5" id="KW-0378">Hydrolase</keyword>
<dbReference type="SUPFAM" id="SSF54001">
    <property type="entry name" value="Cysteine proteinases"/>
    <property type="match status" value="1"/>
</dbReference>
<evidence type="ECO:0000256" key="1">
    <source>
        <dbReference type="ARBA" id="ARBA00007074"/>
    </source>
</evidence>
<dbReference type="PROSITE" id="PS51782">
    <property type="entry name" value="LYSM"/>
    <property type="match status" value="2"/>
</dbReference>
<evidence type="ECO:0000313" key="12">
    <source>
        <dbReference type="Proteomes" id="UP001320314"/>
    </source>
</evidence>
<dbReference type="CDD" id="cd00118">
    <property type="entry name" value="LysM"/>
    <property type="match status" value="2"/>
</dbReference>
<feature type="signal peptide" evidence="8">
    <location>
        <begin position="1"/>
        <end position="29"/>
    </location>
</feature>
<evidence type="ECO:0000259" key="10">
    <source>
        <dbReference type="PROSITE" id="PS51935"/>
    </source>
</evidence>
<dbReference type="Proteomes" id="UP001320314">
    <property type="component" value="Unassembled WGS sequence"/>
</dbReference>
<dbReference type="AlphaFoldDB" id="A0ABD4SDP5"/>
<dbReference type="InterPro" id="IPR051202">
    <property type="entry name" value="Peptidase_C40"/>
</dbReference>
<keyword evidence="4" id="KW-0677">Repeat</keyword>
<protein>
    <submittedName>
        <fullName evidence="11">LysM peptidoglycan-binding domain-containing protein</fullName>
    </submittedName>
</protein>
<feature type="region of interest" description="Disordered" evidence="7">
    <location>
        <begin position="156"/>
        <end position="248"/>
    </location>
</feature>
<name>A0ABD4SDP5_9LACO</name>
<evidence type="ECO:0000256" key="3">
    <source>
        <dbReference type="ARBA" id="ARBA00022729"/>
    </source>
</evidence>
<evidence type="ECO:0000256" key="4">
    <source>
        <dbReference type="ARBA" id="ARBA00022737"/>
    </source>
</evidence>
<dbReference type="Gene3D" id="3.10.350.10">
    <property type="entry name" value="LysM domain"/>
    <property type="match status" value="2"/>
</dbReference>
<dbReference type="PANTHER" id="PTHR47053">
    <property type="entry name" value="MUREIN DD-ENDOPEPTIDASE MEPH-RELATED"/>
    <property type="match status" value="1"/>
</dbReference>
<feature type="domain" description="LysM" evidence="9">
    <location>
        <begin position="30"/>
        <end position="73"/>
    </location>
</feature>
<dbReference type="GO" id="GO:0006508">
    <property type="term" value="P:proteolysis"/>
    <property type="evidence" value="ECO:0007669"/>
    <property type="project" value="UniProtKB-KW"/>
</dbReference>
<feature type="domain" description="NlpC/P60" evidence="10">
    <location>
        <begin position="257"/>
        <end position="375"/>
    </location>
</feature>
<dbReference type="PANTHER" id="PTHR47053:SF1">
    <property type="entry name" value="MUREIN DD-ENDOPEPTIDASE MEPH-RELATED"/>
    <property type="match status" value="1"/>
</dbReference>
<dbReference type="Pfam" id="PF01476">
    <property type="entry name" value="LysM"/>
    <property type="match status" value="2"/>
</dbReference>
<evidence type="ECO:0000256" key="6">
    <source>
        <dbReference type="ARBA" id="ARBA00022807"/>
    </source>
</evidence>
<dbReference type="GO" id="GO:0008234">
    <property type="term" value="F:cysteine-type peptidase activity"/>
    <property type="evidence" value="ECO:0007669"/>
    <property type="project" value="UniProtKB-KW"/>
</dbReference>
<dbReference type="SMART" id="SM00257">
    <property type="entry name" value="LysM"/>
    <property type="match status" value="2"/>
</dbReference>
<dbReference type="InterPro" id="IPR038765">
    <property type="entry name" value="Papain-like_cys_pep_sf"/>
</dbReference>